<evidence type="ECO:0000313" key="8">
    <source>
        <dbReference type="Proteomes" id="UP000030750"/>
    </source>
</evidence>
<dbReference type="PRINTS" id="PR01657">
    <property type="entry name" value="MCMFAMILY"/>
</dbReference>
<gene>
    <name evidence="7" type="ORF">EBH_0017280</name>
</gene>
<dbReference type="PROSITE" id="PS50051">
    <property type="entry name" value="MCM_2"/>
    <property type="match status" value="1"/>
</dbReference>
<evidence type="ECO:0000259" key="6">
    <source>
        <dbReference type="PROSITE" id="PS50051"/>
    </source>
</evidence>
<dbReference type="FunFam" id="3.40.50.300:FF:000501">
    <property type="entry name" value="DNA replication licensing factor MCM7"/>
    <property type="match status" value="1"/>
</dbReference>
<dbReference type="VEuPathDB" id="ToxoDB:EBH_0017280"/>
<dbReference type="InterPro" id="IPR001208">
    <property type="entry name" value="MCM_dom"/>
</dbReference>
<evidence type="ECO:0000256" key="1">
    <source>
        <dbReference type="ARBA" id="ARBA00012551"/>
    </source>
</evidence>
<dbReference type="AlphaFoldDB" id="U6LB59"/>
<dbReference type="OrthoDB" id="10036721at2759"/>
<dbReference type="InterPro" id="IPR031327">
    <property type="entry name" value="MCM"/>
</dbReference>
<protein>
    <recommendedName>
        <fullName evidence="1">DNA helicase</fullName>
        <ecNumber evidence="1">3.6.4.12</ecNumber>
    </recommendedName>
</protein>
<keyword evidence="2 5" id="KW-0547">Nucleotide-binding</keyword>
<dbReference type="GO" id="GO:0042555">
    <property type="term" value="C:MCM complex"/>
    <property type="evidence" value="ECO:0007669"/>
    <property type="project" value="TreeGrafter"/>
</dbReference>
<dbReference type="Pfam" id="PF17207">
    <property type="entry name" value="MCM_OB"/>
    <property type="match status" value="1"/>
</dbReference>
<dbReference type="Gene3D" id="3.40.50.300">
    <property type="entry name" value="P-loop containing nucleotide triphosphate hydrolases"/>
    <property type="match status" value="1"/>
</dbReference>
<dbReference type="InterPro" id="IPR033762">
    <property type="entry name" value="MCM_OB"/>
</dbReference>
<name>U6LB59_9EIME</name>
<dbReference type="Gene3D" id="2.40.50.140">
    <property type="entry name" value="Nucleic acid-binding proteins"/>
    <property type="match status" value="1"/>
</dbReference>
<evidence type="ECO:0000256" key="5">
    <source>
        <dbReference type="RuleBase" id="RU004070"/>
    </source>
</evidence>
<dbReference type="EC" id="3.6.4.12" evidence="1"/>
<dbReference type="InterPro" id="IPR027417">
    <property type="entry name" value="P-loop_NTPase"/>
</dbReference>
<dbReference type="GO" id="GO:0043138">
    <property type="term" value="F:3'-5' DNA helicase activity"/>
    <property type="evidence" value="ECO:0007669"/>
    <property type="project" value="TreeGrafter"/>
</dbReference>
<dbReference type="SUPFAM" id="SSF52540">
    <property type="entry name" value="P-loop containing nucleoside triphosphate hydrolases"/>
    <property type="match status" value="1"/>
</dbReference>
<accession>U6LB59</accession>
<dbReference type="PROSITE" id="PS00847">
    <property type="entry name" value="MCM_1"/>
    <property type="match status" value="1"/>
</dbReference>
<dbReference type="InterPro" id="IPR018525">
    <property type="entry name" value="MCM_CS"/>
</dbReference>
<dbReference type="InterPro" id="IPR041562">
    <property type="entry name" value="MCM_lid"/>
</dbReference>
<dbReference type="Pfam" id="PF00493">
    <property type="entry name" value="MCM"/>
    <property type="match status" value="1"/>
</dbReference>
<dbReference type="SMART" id="SM00350">
    <property type="entry name" value="MCM"/>
    <property type="match status" value="1"/>
</dbReference>
<dbReference type="PANTHER" id="PTHR11630:SF42">
    <property type="entry name" value="DNA REPLICATION LICENSING FACTOR MCM5"/>
    <property type="match status" value="1"/>
</dbReference>
<comment type="similarity">
    <text evidence="5">Belongs to the MCM family.</text>
</comment>
<dbReference type="GO" id="GO:0000727">
    <property type="term" value="P:double-strand break repair via break-induced replication"/>
    <property type="evidence" value="ECO:0007669"/>
    <property type="project" value="TreeGrafter"/>
</dbReference>
<evidence type="ECO:0000313" key="7">
    <source>
        <dbReference type="EMBL" id="CDJ47682.1"/>
    </source>
</evidence>
<keyword evidence="3 5" id="KW-0067">ATP-binding</keyword>
<dbReference type="GO" id="GO:0017116">
    <property type="term" value="F:single-stranded DNA helicase activity"/>
    <property type="evidence" value="ECO:0007669"/>
    <property type="project" value="TreeGrafter"/>
</dbReference>
<evidence type="ECO:0000256" key="2">
    <source>
        <dbReference type="ARBA" id="ARBA00022741"/>
    </source>
</evidence>
<dbReference type="SUPFAM" id="SSF50249">
    <property type="entry name" value="Nucleic acid-binding proteins"/>
    <property type="match status" value="1"/>
</dbReference>
<evidence type="ECO:0000256" key="3">
    <source>
        <dbReference type="ARBA" id="ARBA00022840"/>
    </source>
</evidence>
<dbReference type="GO" id="GO:0005524">
    <property type="term" value="F:ATP binding"/>
    <property type="evidence" value="ECO:0007669"/>
    <property type="project" value="UniProtKB-KW"/>
</dbReference>
<reference evidence="7" key="2">
    <citation type="submission" date="2013-10" db="EMBL/GenBank/DDBJ databases">
        <authorList>
            <person name="Aslett M."/>
        </authorList>
    </citation>
    <scope>NUCLEOTIDE SEQUENCE [LARGE SCALE GENOMIC DNA]</scope>
    <source>
        <strain evidence="7">Houghton</strain>
    </source>
</reference>
<reference evidence="7" key="1">
    <citation type="submission" date="2013-10" db="EMBL/GenBank/DDBJ databases">
        <title>Genomic analysis of the causative agents of coccidiosis in chickens.</title>
        <authorList>
            <person name="Reid A.J."/>
            <person name="Blake D."/>
            <person name="Billington K."/>
            <person name="Browne H."/>
            <person name="Dunn M."/>
            <person name="Hung S."/>
            <person name="Kawahara F."/>
            <person name="Miranda-Saavedra D."/>
            <person name="Mourier T."/>
            <person name="Nagra H."/>
            <person name="Otto T.D."/>
            <person name="Rawlings N."/>
            <person name="Sanchez A."/>
            <person name="Sanders M."/>
            <person name="Subramaniam C."/>
            <person name="Tay Y."/>
            <person name="Dear P."/>
            <person name="Doerig C."/>
            <person name="Gruber A."/>
            <person name="Parkinson J."/>
            <person name="Shirley M."/>
            <person name="Wan K.L."/>
            <person name="Berriman M."/>
            <person name="Tomley F."/>
            <person name="Pain A."/>
        </authorList>
    </citation>
    <scope>NUCLEOTIDE SEQUENCE [LARGE SCALE GENOMIC DNA]</scope>
    <source>
        <strain evidence="7">Houghton</strain>
    </source>
</reference>
<dbReference type="PANTHER" id="PTHR11630">
    <property type="entry name" value="DNA REPLICATION LICENSING FACTOR MCM FAMILY MEMBER"/>
    <property type="match status" value="1"/>
</dbReference>
<dbReference type="GO" id="GO:0005634">
    <property type="term" value="C:nucleus"/>
    <property type="evidence" value="ECO:0007669"/>
    <property type="project" value="TreeGrafter"/>
</dbReference>
<proteinExistence type="inferred from homology"/>
<evidence type="ECO:0000256" key="4">
    <source>
        <dbReference type="ARBA" id="ARBA00023125"/>
    </source>
</evidence>
<dbReference type="GO" id="GO:0006270">
    <property type="term" value="P:DNA replication initiation"/>
    <property type="evidence" value="ECO:0007669"/>
    <property type="project" value="TreeGrafter"/>
</dbReference>
<dbReference type="GO" id="GO:0003697">
    <property type="term" value="F:single-stranded DNA binding"/>
    <property type="evidence" value="ECO:0007669"/>
    <property type="project" value="TreeGrafter"/>
</dbReference>
<dbReference type="Pfam" id="PF17855">
    <property type="entry name" value="MCM_lid"/>
    <property type="match status" value="1"/>
</dbReference>
<feature type="domain" description="MCM C-terminal AAA(+) ATPase" evidence="6">
    <location>
        <begin position="317"/>
        <end position="522"/>
    </location>
</feature>
<dbReference type="Proteomes" id="UP000030750">
    <property type="component" value="Unassembled WGS sequence"/>
</dbReference>
<organism evidence="7 8">
    <name type="scientific">Eimeria brunetti</name>
    <dbReference type="NCBI Taxonomy" id="51314"/>
    <lineage>
        <taxon>Eukaryota</taxon>
        <taxon>Sar</taxon>
        <taxon>Alveolata</taxon>
        <taxon>Apicomplexa</taxon>
        <taxon>Conoidasida</taxon>
        <taxon>Coccidia</taxon>
        <taxon>Eucoccidiorida</taxon>
        <taxon>Eimeriorina</taxon>
        <taxon>Eimeriidae</taxon>
        <taxon>Eimeria</taxon>
    </lineage>
</organism>
<sequence>MFEGERVYYSNTRSDPHGFEADDGGPDSLPSLKQARLFFEQYLHHGSGALRRKLLAEAEKSTKCLLELDLFDLIEYQHRVQPADLECVNTPLCARDRHRAPPDFAHRLARCLRERPLVYLPVCEKACEEIAAKSAIVQGAAEGPASKRERTFDVQINLIDSGKKPIPIRSLLSNQQEHFVVTTGIVISCKAPMSRMQDPYFIVSNECTFVDVQLLKMQELPEDVPTGDMPRHLLLNASRFLVDEATAGDRLLISGVLTTELGSHAPSSKDTYDQTGPQQAYIHVLGIRKINFSPLLSTLTSLEQRSLFQRLSQEPGIIDKITRSIAPALYGMEEVKRACACLLFGGTAKIINDTTRIRGDINVLLLGDPSVAKSQVLKFVSKLAPISVYTSGKGSSAAGLTAAVMRDRQGVFSLEGGCMCLADGGVVCVDEFDKMQERDVVAMHEAMEQQTISISKAGINTVLNSRCAVLAAANPSFGSFDDAQDTTEQHEFKATILSRFDLIFMLRDKDDYEKDTRLCEHILSLHARKAAPLAHEEGETIPFELLRRYIQYARQQQQPLLSLDARDALKNFYVQTRQDVREDRRSVTRKIPITLRQLESLVRIAESFARMELAPAAQASHVKRAIDLFSASTAETAKHALVFESLTPLQQKAIKVGPKLPPEVPVHPALAEDALMSRLQPGQRALRRNIVKDLQQQGYDKLVVQR</sequence>
<dbReference type="EMBL" id="HG710817">
    <property type="protein sequence ID" value="CDJ47682.1"/>
    <property type="molecule type" value="Genomic_DNA"/>
</dbReference>
<keyword evidence="4 5" id="KW-0238">DNA-binding</keyword>
<dbReference type="InterPro" id="IPR012340">
    <property type="entry name" value="NA-bd_OB-fold"/>
</dbReference>
<keyword evidence="8" id="KW-1185">Reference proteome</keyword>